<comment type="caution">
    <text evidence="3">The sequence shown here is derived from an EMBL/GenBank/DDBJ whole genome shotgun (WGS) entry which is preliminary data.</text>
</comment>
<dbReference type="InterPro" id="IPR029058">
    <property type="entry name" value="AB_hydrolase_fold"/>
</dbReference>
<dbReference type="GO" id="GO:0008239">
    <property type="term" value="F:dipeptidyl-peptidase activity"/>
    <property type="evidence" value="ECO:0007669"/>
    <property type="project" value="InterPro"/>
</dbReference>
<dbReference type="EMBL" id="JACXAH010000045">
    <property type="protein sequence ID" value="MBD1373908.1"/>
    <property type="molecule type" value="Genomic_DNA"/>
</dbReference>
<dbReference type="Gene3D" id="3.40.50.1820">
    <property type="entry name" value="alpha/beta hydrolase"/>
    <property type="match status" value="1"/>
</dbReference>
<accession>A0A926NIJ2</accession>
<dbReference type="Gene3D" id="1.10.3020.10">
    <property type="entry name" value="alpha-amino acid ester hydrolase ( Helical cap domain)"/>
    <property type="match status" value="1"/>
</dbReference>
<feature type="domain" description="Xaa-Pro dipeptidyl-peptidase C-terminal" evidence="2">
    <location>
        <begin position="461"/>
        <end position="704"/>
    </location>
</feature>
<name>A0A926NIJ2_9BACL</name>
<reference evidence="3" key="1">
    <citation type="submission" date="2020-09" db="EMBL/GenBank/DDBJ databases">
        <title>A novel bacterium of genus Hazenella, isolated from South China Sea.</title>
        <authorList>
            <person name="Huang H."/>
            <person name="Mo K."/>
            <person name="Hu Y."/>
        </authorList>
    </citation>
    <scope>NUCLEOTIDE SEQUENCE</scope>
    <source>
        <strain evidence="3">IB182357</strain>
    </source>
</reference>
<dbReference type="Pfam" id="PF08530">
    <property type="entry name" value="PepX_C"/>
    <property type="match status" value="1"/>
</dbReference>
<dbReference type="InterPro" id="IPR008979">
    <property type="entry name" value="Galactose-bd-like_sf"/>
</dbReference>
<dbReference type="Proteomes" id="UP000661691">
    <property type="component" value="Unassembled WGS sequence"/>
</dbReference>
<protein>
    <submittedName>
        <fullName evidence="3">CocE/NonD family hydrolase</fullName>
    </submittedName>
</protein>
<dbReference type="InterPro" id="IPR013736">
    <property type="entry name" value="Xaa-Pro_dipept_C"/>
</dbReference>
<dbReference type="Gene3D" id="2.60.120.260">
    <property type="entry name" value="Galactose-binding domain-like"/>
    <property type="match status" value="1"/>
</dbReference>
<evidence type="ECO:0000256" key="1">
    <source>
        <dbReference type="ARBA" id="ARBA00022801"/>
    </source>
</evidence>
<dbReference type="Pfam" id="PF02129">
    <property type="entry name" value="Peptidase_S15"/>
    <property type="match status" value="1"/>
</dbReference>
<dbReference type="InterPro" id="IPR000383">
    <property type="entry name" value="Xaa-Pro-like_dom"/>
</dbReference>
<proteinExistence type="predicted"/>
<dbReference type="SUPFAM" id="SSF49785">
    <property type="entry name" value="Galactose-binding domain-like"/>
    <property type="match status" value="1"/>
</dbReference>
<dbReference type="InterPro" id="IPR005674">
    <property type="entry name" value="CocE/Ser_esterase"/>
</dbReference>
<evidence type="ECO:0000313" key="3">
    <source>
        <dbReference type="EMBL" id="MBD1373908.1"/>
    </source>
</evidence>
<gene>
    <name evidence="3" type="ORF">IC620_16305</name>
</gene>
<keyword evidence="1 3" id="KW-0378">Hydrolase</keyword>
<dbReference type="AlphaFoldDB" id="A0A926NIJ2"/>
<dbReference type="NCBIfam" id="TIGR00976">
    <property type="entry name" value="CocE_NonD"/>
    <property type="match status" value="1"/>
</dbReference>
<dbReference type="SUPFAM" id="SSF53474">
    <property type="entry name" value="alpha/beta-Hydrolases"/>
    <property type="match status" value="1"/>
</dbReference>
<dbReference type="SMART" id="SM00939">
    <property type="entry name" value="PepX_C"/>
    <property type="match status" value="1"/>
</dbReference>
<sequence length="711" mass="81293">MIIIRTDLKHLPFHYYYAGVYQGEVQFKEERIMHAIVEPRQRTQMNENILSEGLSSNLPFKQIHEHLDLFANAKWEGERVVLPNGFHYERYKPYQAVIKGKKQEGIVWALRNETALDVITVEGILVAFICPHRHGMEILVQPGYEDLTPLVAYRNPQLSQPEYGVNDMGTYMVPMKDGTRLATDVYLPEGKTGIEAFPTILVRTCYDRSNKKGFLMHWVNKGYAVVNQDVRGRADSEGELVPFYYERDDGKETIDWIIAQAWSNGDVGIWGASYLGYVAIAAATSGHPNLKAVVDEVNVGSPFTDTVRRGGAVCSWPLLSWTLAQSVGNRTDFSIFAGESVDVETVVDARPIREIPQQVIGKRSGPWDLWSQHPEYDDFWRNCTLTERGDQIQAPVFVISGWYDGDGPGVSETWRMLTEHDVPHRKIWLGPWEHNPNRARDFRGTRFSHDAVVYDYDIKVMSWFDRFLKGMENGIEQEPRATYYVVGNNEWRTSEDWTPVEATITPLYLGGEGHANSSFGDGLLHYQPIERAKTDTFVYNPKYPVAYSGEREPENMAQHELRQDILVYTSEKLEEDMIVAGELSAEIYAASTATDTDWVVTLTDVDEDGNSLRLSDYIVRAKYRKGLDQAALLTPNQVERYDIYMQNIAHTFRKGHRLRFTITSSNKFVVFPNSNTGENPYDEQEAMIAKQTVYHSPKYPSHIRVPVINKR</sequence>
<organism evidence="3 4">
    <name type="scientific">Polycladospora coralii</name>
    <dbReference type="NCBI Taxonomy" id="2771432"/>
    <lineage>
        <taxon>Bacteria</taxon>
        <taxon>Bacillati</taxon>
        <taxon>Bacillota</taxon>
        <taxon>Bacilli</taxon>
        <taxon>Bacillales</taxon>
        <taxon>Thermoactinomycetaceae</taxon>
        <taxon>Polycladospora</taxon>
    </lineage>
</organism>
<evidence type="ECO:0000259" key="2">
    <source>
        <dbReference type="SMART" id="SM00939"/>
    </source>
</evidence>
<dbReference type="RefSeq" id="WP_191142856.1">
    <property type="nucleotide sequence ID" value="NZ_JACXAH010000045.1"/>
</dbReference>
<evidence type="ECO:0000313" key="4">
    <source>
        <dbReference type="Proteomes" id="UP000661691"/>
    </source>
</evidence>
<keyword evidence="4" id="KW-1185">Reference proteome</keyword>